<name>A0A7I4A7P3_PHYPA</name>
<feature type="coiled-coil region" evidence="1">
    <location>
        <begin position="223"/>
        <end position="282"/>
    </location>
</feature>
<keyword evidence="1" id="KW-0175">Coiled coil</keyword>
<reference evidence="2" key="3">
    <citation type="submission" date="2020-12" db="UniProtKB">
        <authorList>
            <consortium name="EnsemblPlants"/>
        </authorList>
    </citation>
    <scope>IDENTIFICATION</scope>
</reference>
<sequence>MRENRTSLIPQYSSVPKQSHHDVKDGARVISRTLRNENDLLRYQLNDIIAREKNQRIELQRLRDHRDVEVASLVQAATQHLKGEVEQMKFLLQSTSAQLLQALAEKEKAVNDSHDTMRTVEELKHNAEVNETCIMEQLRGLKELLSKTSGTVTALADSVEGFQRHVLPTFKPSGTNVTKLTRNLPSKPGVTELMTSELERLEAGITLLRVIVDAKNDTLVLIRGKLKQENEDLKTELQLARDRETRTSISDRKPNNATAVANDDMVHEKTVLRQELQSLQNLYCAEVKQLKAKLKYQEEEGVAESNRFCEIQHECKVLQSRIESLEAAKDMLEVNLKDETSARSQLVSQVFNLRKENEKLKTELETLKLNQKFLVRQPRSGGRIPVEKMDLMNTVNQLLLEMNKLKSDKVTLEEEIKTVRRCQMRDQMTRTVTARDVAMAASNKVGDGEIAGKLASTRLNQLALGITYGPCSASQLALTDGDPNQNATLMNVQSDSNAMEASEETREDAKCK</sequence>
<evidence type="ECO:0000313" key="3">
    <source>
        <dbReference type="Proteomes" id="UP000006727"/>
    </source>
</evidence>
<evidence type="ECO:0000313" key="2">
    <source>
        <dbReference type="EnsemblPlants" id="Pp3c11_17930V3.2"/>
    </source>
</evidence>
<reference evidence="2 3" key="1">
    <citation type="journal article" date="2008" name="Science">
        <title>The Physcomitrella genome reveals evolutionary insights into the conquest of land by plants.</title>
        <authorList>
            <person name="Rensing S."/>
            <person name="Lang D."/>
            <person name="Zimmer A."/>
            <person name="Terry A."/>
            <person name="Salamov A."/>
            <person name="Shapiro H."/>
            <person name="Nishiyama T."/>
            <person name="Perroud P.-F."/>
            <person name="Lindquist E."/>
            <person name="Kamisugi Y."/>
            <person name="Tanahashi T."/>
            <person name="Sakakibara K."/>
            <person name="Fujita T."/>
            <person name="Oishi K."/>
            <person name="Shin-I T."/>
            <person name="Kuroki Y."/>
            <person name="Toyoda A."/>
            <person name="Suzuki Y."/>
            <person name="Hashimoto A."/>
            <person name="Yamaguchi K."/>
            <person name="Sugano A."/>
            <person name="Kohara Y."/>
            <person name="Fujiyama A."/>
            <person name="Anterola A."/>
            <person name="Aoki S."/>
            <person name="Ashton N."/>
            <person name="Barbazuk W.B."/>
            <person name="Barker E."/>
            <person name="Bennetzen J."/>
            <person name="Bezanilla M."/>
            <person name="Blankenship R."/>
            <person name="Cho S.H."/>
            <person name="Dutcher S."/>
            <person name="Estelle M."/>
            <person name="Fawcett J.A."/>
            <person name="Gundlach H."/>
            <person name="Hanada K."/>
            <person name="Heyl A."/>
            <person name="Hicks K.A."/>
            <person name="Hugh J."/>
            <person name="Lohr M."/>
            <person name="Mayer K."/>
            <person name="Melkozernov A."/>
            <person name="Murata T."/>
            <person name="Nelson D."/>
            <person name="Pils B."/>
            <person name="Prigge M."/>
            <person name="Reiss B."/>
            <person name="Renner T."/>
            <person name="Rombauts S."/>
            <person name="Rushton P."/>
            <person name="Sanderfoot A."/>
            <person name="Schween G."/>
            <person name="Shiu S.-H."/>
            <person name="Stueber K."/>
            <person name="Theodoulou F.L."/>
            <person name="Tu H."/>
            <person name="Van de Peer Y."/>
            <person name="Verrier P.J."/>
            <person name="Waters E."/>
            <person name="Wood A."/>
            <person name="Yang L."/>
            <person name="Cove D."/>
            <person name="Cuming A."/>
            <person name="Hasebe M."/>
            <person name="Lucas S."/>
            <person name="Mishler D.B."/>
            <person name="Reski R."/>
            <person name="Grigoriev I."/>
            <person name="Quatrano R.S."/>
            <person name="Boore J.L."/>
        </authorList>
    </citation>
    <scope>NUCLEOTIDE SEQUENCE [LARGE SCALE GENOMIC DNA]</scope>
    <source>
        <strain evidence="2 3">cv. Gransden 2004</strain>
    </source>
</reference>
<gene>
    <name evidence="2" type="primary">LOC112288456</name>
</gene>
<dbReference type="Gramene" id="Pp3c11_17930V3.2">
    <property type="protein sequence ID" value="Pp3c11_17930V3.2"/>
    <property type="gene ID" value="Pp3c11_17930"/>
</dbReference>
<accession>A0A7I4A7P3</accession>
<dbReference type="AlphaFoldDB" id="A0A7I4A7P3"/>
<organism evidence="2 3">
    <name type="scientific">Physcomitrium patens</name>
    <name type="common">Spreading-leaved earth moss</name>
    <name type="synonym">Physcomitrella patens</name>
    <dbReference type="NCBI Taxonomy" id="3218"/>
    <lineage>
        <taxon>Eukaryota</taxon>
        <taxon>Viridiplantae</taxon>
        <taxon>Streptophyta</taxon>
        <taxon>Embryophyta</taxon>
        <taxon>Bryophyta</taxon>
        <taxon>Bryophytina</taxon>
        <taxon>Bryopsida</taxon>
        <taxon>Funariidae</taxon>
        <taxon>Funariales</taxon>
        <taxon>Funariaceae</taxon>
        <taxon>Physcomitrium</taxon>
    </lineage>
</organism>
<dbReference type="InParanoid" id="A0A7I4A7P3"/>
<feature type="coiled-coil region" evidence="1">
    <location>
        <begin position="315"/>
        <end position="422"/>
    </location>
</feature>
<dbReference type="Proteomes" id="UP000006727">
    <property type="component" value="Chromosome 11"/>
</dbReference>
<dbReference type="EnsemblPlants" id="Pp3c11_17930V3.2">
    <property type="protein sequence ID" value="Pp3c11_17930V3.2"/>
    <property type="gene ID" value="Pp3c11_17930"/>
</dbReference>
<reference evidence="2 3" key="2">
    <citation type="journal article" date="2018" name="Plant J.">
        <title>The Physcomitrella patens chromosome-scale assembly reveals moss genome structure and evolution.</title>
        <authorList>
            <person name="Lang D."/>
            <person name="Ullrich K.K."/>
            <person name="Murat F."/>
            <person name="Fuchs J."/>
            <person name="Jenkins J."/>
            <person name="Haas F.B."/>
            <person name="Piednoel M."/>
            <person name="Gundlach H."/>
            <person name="Van Bel M."/>
            <person name="Meyberg R."/>
            <person name="Vives C."/>
            <person name="Morata J."/>
            <person name="Symeonidi A."/>
            <person name="Hiss M."/>
            <person name="Muchero W."/>
            <person name="Kamisugi Y."/>
            <person name="Saleh O."/>
            <person name="Blanc G."/>
            <person name="Decker E.L."/>
            <person name="van Gessel N."/>
            <person name="Grimwood J."/>
            <person name="Hayes R.D."/>
            <person name="Graham S.W."/>
            <person name="Gunter L.E."/>
            <person name="McDaniel S.F."/>
            <person name="Hoernstein S.N.W."/>
            <person name="Larsson A."/>
            <person name="Li F.W."/>
            <person name="Perroud P.F."/>
            <person name="Phillips J."/>
            <person name="Ranjan P."/>
            <person name="Rokshar D.S."/>
            <person name="Rothfels C.J."/>
            <person name="Schneider L."/>
            <person name="Shu S."/>
            <person name="Stevenson D.W."/>
            <person name="Thummler F."/>
            <person name="Tillich M."/>
            <person name="Villarreal Aguilar J.C."/>
            <person name="Widiez T."/>
            <person name="Wong G.K."/>
            <person name="Wymore A."/>
            <person name="Zhang Y."/>
            <person name="Zimmer A.D."/>
            <person name="Quatrano R.S."/>
            <person name="Mayer K.F.X."/>
            <person name="Goodstein D."/>
            <person name="Casacuberta J.M."/>
            <person name="Vandepoele K."/>
            <person name="Reski R."/>
            <person name="Cuming A.C."/>
            <person name="Tuskan G.A."/>
            <person name="Maumus F."/>
            <person name="Salse J."/>
            <person name="Schmutz J."/>
            <person name="Rensing S.A."/>
        </authorList>
    </citation>
    <scope>NUCLEOTIDE SEQUENCE [LARGE SCALE GENOMIC DNA]</scope>
    <source>
        <strain evidence="2 3">cv. Gransden 2004</strain>
    </source>
</reference>
<evidence type="ECO:0000256" key="1">
    <source>
        <dbReference type="SAM" id="Coils"/>
    </source>
</evidence>
<dbReference type="EMBL" id="ABEU02000011">
    <property type="status" value="NOT_ANNOTATED_CDS"/>
    <property type="molecule type" value="Genomic_DNA"/>
</dbReference>
<keyword evidence="3" id="KW-1185">Reference proteome</keyword>
<proteinExistence type="predicted"/>
<protein>
    <submittedName>
        <fullName evidence="2">Uncharacterized protein</fullName>
    </submittedName>
</protein>